<dbReference type="OrthoDB" id="372668at2759"/>
<feature type="region of interest" description="Disordered" evidence="1">
    <location>
        <begin position="348"/>
        <end position="368"/>
    </location>
</feature>
<dbReference type="AlphaFoldDB" id="A0A1Y1JMU4"/>
<dbReference type="GeneID" id="39748442"/>
<keyword evidence="3" id="KW-1185">Reference proteome</keyword>
<evidence type="ECO:0000313" key="3">
    <source>
        <dbReference type="Proteomes" id="UP000195521"/>
    </source>
</evidence>
<dbReference type="EMBL" id="BDQF01000012">
    <property type="protein sequence ID" value="GAW81713.1"/>
    <property type="molecule type" value="Genomic_DNA"/>
</dbReference>
<dbReference type="Proteomes" id="UP000195521">
    <property type="component" value="Unassembled WGS sequence"/>
</dbReference>
<reference evidence="3" key="1">
    <citation type="submission" date="2017-04" db="EMBL/GenBank/DDBJ databases">
        <title>Plasmodium gonderi genome.</title>
        <authorList>
            <person name="Arisue N."/>
            <person name="Honma H."/>
            <person name="Kawai S."/>
            <person name="Tougan T."/>
            <person name="Tanabe K."/>
            <person name="Horii T."/>
        </authorList>
    </citation>
    <scope>NUCLEOTIDE SEQUENCE [LARGE SCALE GENOMIC DNA]</scope>
    <source>
        <strain evidence="3">ATCC 30045</strain>
    </source>
</reference>
<evidence type="ECO:0000313" key="2">
    <source>
        <dbReference type="EMBL" id="GAW81713.1"/>
    </source>
</evidence>
<gene>
    <name evidence="2" type="ORF">PGO_111630</name>
</gene>
<comment type="caution">
    <text evidence="2">The sequence shown here is derived from an EMBL/GenBank/DDBJ whole genome shotgun (WGS) entry which is preliminary data.</text>
</comment>
<name>A0A1Y1JMU4_PLAGO</name>
<feature type="compositionally biased region" description="Polar residues" evidence="1">
    <location>
        <begin position="351"/>
        <end position="361"/>
    </location>
</feature>
<dbReference type="OMA" id="CMDYIKM"/>
<sequence length="368" mass="43300">MKNINNRLFWENTYVNNENYTNSEFLSVPHGGPIKEASTKGKISQVLSKKHTKIASSDITTNLSNTILSNPIVNSTLSCKKPSGEKLNGKKQKWKKFNSPTFNFHTFPNVKKSKAKNYTHFSQKTNIERKNSFEKRESLLKNESIRYHEKTDIENDANDFTNLIIYDDDQTTFNEKLLTQGKLVHETHRNSLTRDNQEILLKDIHFDIHAKIGNLDEQSILKRSNVCMQGFNVIRNNKSKNNRRNINKNCDNFEDSKNSFYSTNFYNNEGKTNCENLNKRENLDTKFLLEHIKRLEYQNNIFLNNLLNMYYVCMDYIKMQDEKIKKNEEIILYQKKIIQNLKENQHLDDTTGMSNDTYHNCKNNDSEF</sequence>
<accession>A0A1Y1JMU4</accession>
<protein>
    <submittedName>
        <fullName evidence="2">Uncharacterized protein</fullName>
    </submittedName>
</protein>
<proteinExistence type="predicted"/>
<organism evidence="2 3">
    <name type="scientific">Plasmodium gonderi</name>
    <dbReference type="NCBI Taxonomy" id="77519"/>
    <lineage>
        <taxon>Eukaryota</taxon>
        <taxon>Sar</taxon>
        <taxon>Alveolata</taxon>
        <taxon>Apicomplexa</taxon>
        <taxon>Aconoidasida</taxon>
        <taxon>Haemosporida</taxon>
        <taxon>Plasmodiidae</taxon>
        <taxon>Plasmodium</taxon>
        <taxon>Plasmodium (Plasmodium)</taxon>
    </lineage>
</organism>
<dbReference type="RefSeq" id="XP_028544302.1">
    <property type="nucleotide sequence ID" value="XM_028688501.1"/>
</dbReference>
<evidence type="ECO:0000256" key="1">
    <source>
        <dbReference type="SAM" id="MobiDB-lite"/>
    </source>
</evidence>